<evidence type="ECO:0000313" key="1">
    <source>
        <dbReference type="EMBL" id="KAH0967598.1"/>
    </source>
</evidence>
<dbReference type="EMBL" id="JAIZPD010000001">
    <property type="protein sequence ID" value="KAH0967598.1"/>
    <property type="molecule type" value="Genomic_DNA"/>
</dbReference>
<dbReference type="RefSeq" id="XP_044725111.1">
    <property type="nucleotide sequence ID" value="XM_044858711.1"/>
</dbReference>
<protein>
    <submittedName>
        <fullName evidence="1">Uncharacterized protein</fullName>
    </submittedName>
</protein>
<evidence type="ECO:0000313" key="2">
    <source>
        <dbReference type="Proteomes" id="UP000824596"/>
    </source>
</evidence>
<dbReference type="GeneID" id="68349369"/>
<keyword evidence="2" id="KW-1185">Reference proteome</keyword>
<name>A0A9P8N3F1_9HYPO</name>
<dbReference type="OrthoDB" id="4062651at2759"/>
<proteinExistence type="predicted"/>
<accession>A0A9P8N3F1</accession>
<sequence>MTVRVNGFRFAITVSPDCFVNFPRALELFGQIFDKITAGEDEDPEVWTYGEHVADVFVPAFTRPAPPMPHTTGKLTLADLGVRDSFKCEYWVLDEKPVAGAVTQHVLEDIPPPEEWDMRSLQSCFSIFDPADTDVPYSDGSCIHDIIPRQVFVKDKAFFYQTCWSPYDALDEVEKYARIHASGLSTQMIMPSSI</sequence>
<comment type="caution">
    <text evidence="1">The sequence shown here is derived from an EMBL/GenBank/DDBJ whole genome shotgun (WGS) entry which is preliminary data.</text>
</comment>
<organism evidence="1 2">
    <name type="scientific">Hirsutella rhossiliensis</name>
    <dbReference type="NCBI Taxonomy" id="111463"/>
    <lineage>
        <taxon>Eukaryota</taxon>
        <taxon>Fungi</taxon>
        <taxon>Dikarya</taxon>
        <taxon>Ascomycota</taxon>
        <taxon>Pezizomycotina</taxon>
        <taxon>Sordariomycetes</taxon>
        <taxon>Hypocreomycetidae</taxon>
        <taxon>Hypocreales</taxon>
        <taxon>Ophiocordycipitaceae</taxon>
        <taxon>Hirsutella</taxon>
    </lineage>
</organism>
<gene>
    <name evidence="1" type="ORF">HRG_00240</name>
</gene>
<reference evidence="1" key="1">
    <citation type="submission" date="2021-09" db="EMBL/GenBank/DDBJ databases">
        <title>A high-quality genome of the endoparasitic fungus Hirsutella rhossiliensis with a comparison of Hirsutella genomes reveals transposable elements contributing to genome size variation.</title>
        <authorList>
            <person name="Lin R."/>
            <person name="Jiao Y."/>
            <person name="Sun X."/>
            <person name="Ling J."/>
            <person name="Xie B."/>
            <person name="Cheng X."/>
        </authorList>
    </citation>
    <scope>NUCLEOTIDE SEQUENCE</scope>
    <source>
        <strain evidence="1">HR02</strain>
    </source>
</reference>
<dbReference type="Proteomes" id="UP000824596">
    <property type="component" value="Unassembled WGS sequence"/>
</dbReference>
<dbReference type="AlphaFoldDB" id="A0A9P8N3F1"/>